<keyword evidence="1" id="KW-0812">Transmembrane</keyword>
<evidence type="ECO:0000313" key="3">
    <source>
        <dbReference type="Proteomes" id="UP000243468"/>
    </source>
</evidence>
<name>A0A1G6H270_9GAMM</name>
<proteinExistence type="predicted"/>
<dbReference type="NCBIfam" id="NF040911">
    <property type="entry name" value="KGW_Acineto"/>
    <property type="match status" value="1"/>
</dbReference>
<feature type="transmembrane region" description="Helical" evidence="1">
    <location>
        <begin position="20"/>
        <end position="40"/>
    </location>
</feature>
<sequence>MPKTVIYTNIDKATLRKKGWMFFMAVVGLQMLFLIGNYLLPKVLNF</sequence>
<organism evidence="2 3">
    <name type="scientific">Acinetobacter kookii</name>
    <dbReference type="NCBI Taxonomy" id="1226327"/>
    <lineage>
        <taxon>Bacteria</taxon>
        <taxon>Pseudomonadati</taxon>
        <taxon>Pseudomonadota</taxon>
        <taxon>Gammaproteobacteria</taxon>
        <taxon>Moraxellales</taxon>
        <taxon>Moraxellaceae</taxon>
        <taxon>Acinetobacter</taxon>
    </lineage>
</organism>
<gene>
    <name evidence="2" type="ORF">SAMN05421732_101570</name>
</gene>
<accession>A0A1G6H270</accession>
<reference evidence="3" key="1">
    <citation type="submission" date="2016-09" db="EMBL/GenBank/DDBJ databases">
        <authorList>
            <person name="Varghese N."/>
            <person name="Submissions S."/>
        </authorList>
    </citation>
    <scope>NUCLEOTIDE SEQUENCE [LARGE SCALE GENOMIC DNA]</scope>
    <source>
        <strain evidence="3">ANC 4667</strain>
    </source>
</reference>
<dbReference type="RefSeq" id="WP_265733817.1">
    <property type="nucleotide sequence ID" value="NZ_BAABKJ010000006.1"/>
</dbReference>
<keyword evidence="3" id="KW-1185">Reference proteome</keyword>
<dbReference type="AlphaFoldDB" id="A0A1G6H270"/>
<keyword evidence="1" id="KW-1133">Transmembrane helix</keyword>
<evidence type="ECO:0000256" key="1">
    <source>
        <dbReference type="SAM" id="Phobius"/>
    </source>
</evidence>
<dbReference type="EMBL" id="FMYO01000001">
    <property type="protein sequence ID" value="SDB88005.1"/>
    <property type="molecule type" value="Genomic_DNA"/>
</dbReference>
<evidence type="ECO:0000313" key="2">
    <source>
        <dbReference type="EMBL" id="SDB88005.1"/>
    </source>
</evidence>
<dbReference type="Proteomes" id="UP000243468">
    <property type="component" value="Unassembled WGS sequence"/>
</dbReference>
<keyword evidence="1" id="KW-0472">Membrane</keyword>
<protein>
    <submittedName>
        <fullName evidence="2">Uncharacterized protein</fullName>
    </submittedName>
</protein>